<gene>
    <name evidence="3" type="primary">rpmE2</name>
    <name evidence="4" type="ORF">FHX73_19115</name>
</gene>
<dbReference type="PRINTS" id="PR01249">
    <property type="entry name" value="RIBOSOMALL31"/>
</dbReference>
<sequence length="82" mass="9237">MKPGIHPAYRPVVFRDRVGGLTFLTRSTATSTRTVEWEDGNTYPVVDVEISSASHPFYTGTARVMDTAGRVELFNRRYGKQD</sequence>
<dbReference type="PANTHER" id="PTHR33280">
    <property type="entry name" value="50S RIBOSOMAL PROTEIN L31, CHLOROPLASTIC"/>
    <property type="match status" value="1"/>
</dbReference>
<dbReference type="PROSITE" id="PS01143">
    <property type="entry name" value="RIBOSOMAL_L31"/>
    <property type="match status" value="1"/>
</dbReference>
<dbReference type="InterPro" id="IPR002150">
    <property type="entry name" value="Ribosomal_bL31"/>
</dbReference>
<dbReference type="EMBL" id="VIWT01000009">
    <property type="protein sequence ID" value="TWF71485.1"/>
    <property type="molecule type" value="Genomic_DNA"/>
</dbReference>
<comment type="caution">
    <text evidence="4">The sequence shown here is derived from an EMBL/GenBank/DDBJ whole genome shotgun (WGS) entry which is preliminary data.</text>
</comment>
<protein>
    <recommendedName>
        <fullName evidence="3">Large ribosomal subunit protein bL31B</fullName>
    </recommendedName>
</protein>
<evidence type="ECO:0000313" key="5">
    <source>
        <dbReference type="Proteomes" id="UP000317940"/>
    </source>
</evidence>
<dbReference type="NCBIfam" id="TIGR00105">
    <property type="entry name" value="L31"/>
    <property type="match status" value="1"/>
</dbReference>
<dbReference type="InterPro" id="IPR027493">
    <property type="entry name" value="Ribosomal_bL31_B"/>
</dbReference>
<accession>A0A561S9K4</accession>
<dbReference type="RefSeq" id="WP_145911696.1">
    <property type="nucleotide sequence ID" value="NZ_BAAAMZ010000023.1"/>
</dbReference>
<dbReference type="AlphaFoldDB" id="A0A561S9K4"/>
<dbReference type="HAMAP" id="MF_00502">
    <property type="entry name" value="Ribosomal_bL31_2"/>
    <property type="match status" value="1"/>
</dbReference>
<dbReference type="GO" id="GO:0005840">
    <property type="term" value="C:ribosome"/>
    <property type="evidence" value="ECO:0007669"/>
    <property type="project" value="UniProtKB-KW"/>
</dbReference>
<dbReference type="GO" id="GO:1990904">
    <property type="term" value="C:ribonucleoprotein complex"/>
    <property type="evidence" value="ECO:0007669"/>
    <property type="project" value="UniProtKB-KW"/>
</dbReference>
<dbReference type="NCBIfam" id="NF002462">
    <property type="entry name" value="PRK01678.1"/>
    <property type="match status" value="1"/>
</dbReference>
<name>A0A561S9K4_9ACTN</name>
<evidence type="ECO:0000313" key="4">
    <source>
        <dbReference type="EMBL" id="TWF71485.1"/>
    </source>
</evidence>
<dbReference type="Gene3D" id="4.10.830.30">
    <property type="entry name" value="Ribosomal protein L31"/>
    <property type="match status" value="1"/>
</dbReference>
<dbReference type="InterPro" id="IPR034704">
    <property type="entry name" value="Ribosomal_bL28/bL31-like_sf"/>
</dbReference>
<evidence type="ECO:0000256" key="3">
    <source>
        <dbReference type="HAMAP-Rule" id="MF_00502"/>
    </source>
</evidence>
<dbReference type="Pfam" id="PF01197">
    <property type="entry name" value="Ribosomal_L31"/>
    <property type="match status" value="1"/>
</dbReference>
<dbReference type="GO" id="GO:0006412">
    <property type="term" value="P:translation"/>
    <property type="evidence" value="ECO:0007669"/>
    <property type="project" value="UniProtKB-UniRule"/>
</dbReference>
<keyword evidence="2 3" id="KW-0687">Ribonucleoprotein</keyword>
<reference evidence="4 5" key="1">
    <citation type="submission" date="2019-06" db="EMBL/GenBank/DDBJ databases">
        <title>Sequencing the genomes of 1000 actinobacteria strains.</title>
        <authorList>
            <person name="Klenk H.-P."/>
        </authorList>
    </citation>
    <scope>NUCLEOTIDE SEQUENCE [LARGE SCALE GENOMIC DNA]</scope>
    <source>
        <strain evidence="4 5">DSM 44826</strain>
    </source>
</reference>
<dbReference type="GO" id="GO:0003735">
    <property type="term" value="F:structural constituent of ribosome"/>
    <property type="evidence" value="ECO:0007669"/>
    <property type="project" value="InterPro"/>
</dbReference>
<keyword evidence="1 3" id="KW-0689">Ribosomal protein</keyword>
<dbReference type="InterPro" id="IPR042105">
    <property type="entry name" value="Ribosomal_bL31_sf"/>
</dbReference>
<keyword evidence="5" id="KW-1185">Reference proteome</keyword>
<proteinExistence type="inferred from homology"/>
<dbReference type="PANTHER" id="PTHR33280:SF1">
    <property type="entry name" value="LARGE RIBOSOMAL SUBUNIT PROTEIN BL31C"/>
    <property type="match status" value="1"/>
</dbReference>
<dbReference type="OrthoDB" id="9803251at2"/>
<comment type="subunit">
    <text evidence="3">Part of the 50S ribosomal subunit.</text>
</comment>
<organism evidence="4 5">
    <name type="scientific">Kitasatospora viridis</name>
    <dbReference type="NCBI Taxonomy" id="281105"/>
    <lineage>
        <taxon>Bacteria</taxon>
        <taxon>Bacillati</taxon>
        <taxon>Actinomycetota</taxon>
        <taxon>Actinomycetes</taxon>
        <taxon>Kitasatosporales</taxon>
        <taxon>Streptomycetaceae</taxon>
        <taxon>Kitasatospora</taxon>
    </lineage>
</organism>
<dbReference type="SUPFAM" id="SSF143800">
    <property type="entry name" value="L28p-like"/>
    <property type="match status" value="1"/>
</dbReference>
<evidence type="ECO:0000256" key="1">
    <source>
        <dbReference type="ARBA" id="ARBA00022980"/>
    </source>
</evidence>
<comment type="similarity">
    <text evidence="3">Belongs to the bacterial ribosomal protein bL31 family. Type B subfamily.</text>
</comment>
<evidence type="ECO:0000256" key="2">
    <source>
        <dbReference type="ARBA" id="ARBA00023274"/>
    </source>
</evidence>
<dbReference type="Proteomes" id="UP000317940">
    <property type="component" value="Unassembled WGS sequence"/>
</dbReference>